<evidence type="ECO:0000313" key="2">
    <source>
        <dbReference type="EMBL" id="KNE66561.1"/>
    </source>
</evidence>
<proteinExistence type="predicted"/>
<dbReference type="AlphaFoldDB" id="A0A0L0SVR7"/>
<dbReference type="OrthoDB" id="5554067at2759"/>
<evidence type="ECO:0000256" key="1">
    <source>
        <dbReference type="SAM" id="MobiDB-lite"/>
    </source>
</evidence>
<name>A0A0L0SVR7_ALLM3</name>
<accession>A0A0L0SVR7</accession>
<sequence>MALDSWVLEPQPHHGTPPRSRTATAALHHTDDDMERTHHDHGDESDPLHSADELDDDPATRTWERQKRLADAQQNILSDLGLSYASDAPDDVPPTPVPLARTLQSMTLFAHDLGLWPLDTMRLRVTVWQQPSLMTIIRSGRIAEEGPGYPWAGYLESMLLPIAARGVQRAVDSLVPAALNPATAQLPNPQSSRRAALARRLQRYLAAATTLVTDVAVKYIVFPIRHAALMRQISLTPWSFPSVVAYGRYLVAPWATSNMFSARVPDAHLFVAHSALDVVERSTQVAVRALMRRYVTRGRSSASGEDGEVEEVPLSYALMEGFIPRLASRLMVHGPRCALLRHQLGLMRLSPLRLYAGIEPFVLAEILLDWYLIELVAQVQKRISRP</sequence>
<dbReference type="VEuPathDB" id="FungiDB:AMAG_11689"/>
<feature type="compositionally biased region" description="Basic and acidic residues" evidence="1">
    <location>
        <begin position="28"/>
        <end position="56"/>
    </location>
</feature>
<organism evidence="2 3">
    <name type="scientific">Allomyces macrogynus (strain ATCC 38327)</name>
    <name type="common">Allomyces javanicus var. macrogynus</name>
    <dbReference type="NCBI Taxonomy" id="578462"/>
    <lineage>
        <taxon>Eukaryota</taxon>
        <taxon>Fungi</taxon>
        <taxon>Fungi incertae sedis</taxon>
        <taxon>Blastocladiomycota</taxon>
        <taxon>Blastocladiomycetes</taxon>
        <taxon>Blastocladiales</taxon>
        <taxon>Blastocladiaceae</taxon>
        <taxon>Allomyces</taxon>
    </lineage>
</organism>
<dbReference type="Proteomes" id="UP000054350">
    <property type="component" value="Unassembled WGS sequence"/>
</dbReference>
<evidence type="ECO:0000313" key="3">
    <source>
        <dbReference type="Proteomes" id="UP000054350"/>
    </source>
</evidence>
<gene>
    <name evidence="2" type="ORF">AMAG_11689</name>
</gene>
<feature type="region of interest" description="Disordered" evidence="1">
    <location>
        <begin position="1"/>
        <end position="56"/>
    </location>
</feature>
<keyword evidence="3" id="KW-1185">Reference proteome</keyword>
<reference evidence="2 3" key="1">
    <citation type="submission" date="2009-11" db="EMBL/GenBank/DDBJ databases">
        <title>Annotation of Allomyces macrogynus ATCC 38327.</title>
        <authorList>
            <consortium name="The Broad Institute Genome Sequencing Platform"/>
            <person name="Russ C."/>
            <person name="Cuomo C."/>
            <person name="Burger G."/>
            <person name="Gray M.W."/>
            <person name="Holland P.W.H."/>
            <person name="King N."/>
            <person name="Lang F.B.F."/>
            <person name="Roger A.J."/>
            <person name="Ruiz-Trillo I."/>
            <person name="Young S.K."/>
            <person name="Zeng Q."/>
            <person name="Gargeya S."/>
            <person name="Fitzgerald M."/>
            <person name="Haas B."/>
            <person name="Abouelleil A."/>
            <person name="Alvarado L."/>
            <person name="Arachchi H.M."/>
            <person name="Berlin A."/>
            <person name="Chapman S.B."/>
            <person name="Gearin G."/>
            <person name="Goldberg J."/>
            <person name="Griggs A."/>
            <person name="Gujja S."/>
            <person name="Hansen M."/>
            <person name="Heiman D."/>
            <person name="Howarth C."/>
            <person name="Larimer J."/>
            <person name="Lui A."/>
            <person name="MacDonald P.J.P."/>
            <person name="McCowen C."/>
            <person name="Montmayeur A."/>
            <person name="Murphy C."/>
            <person name="Neiman D."/>
            <person name="Pearson M."/>
            <person name="Priest M."/>
            <person name="Roberts A."/>
            <person name="Saif S."/>
            <person name="Shea T."/>
            <person name="Sisk P."/>
            <person name="Stolte C."/>
            <person name="Sykes S."/>
            <person name="Wortman J."/>
            <person name="Nusbaum C."/>
            <person name="Birren B."/>
        </authorList>
    </citation>
    <scope>NUCLEOTIDE SEQUENCE [LARGE SCALE GENOMIC DNA]</scope>
    <source>
        <strain evidence="2 3">ATCC 38327</strain>
    </source>
</reference>
<protein>
    <submittedName>
        <fullName evidence="2">Uncharacterized protein</fullName>
    </submittedName>
</protein>
<dbReference type="EMBL" id="GG745350">
    <property type="protein sequence ID" value="KNE66561.1"/>
    <property type="molecule type" value="Genomic_DNA"/>
</dbReference>
<reference evidence="3" key="2">
    <citation type="submission" date="2009-11" db="EMBL/GenBank/DDBJ databases">
        <title>The Genome Sequence of Allomyces macrogynus strain ATCC 38327.</title>
        <authorList>
            <consortium name="The Broad Institute Genome Sequencing Platform"/>
            <person name="Russ C."/>
            <person name="Cuomo C."/>
            <person name="Shea T."/>
            <person name="Young S.K."/>
            <person name="Zeng Q."/>
            <person name="Koehrsen M."/>
            <person name="Haas B."/>
            <person name="Borodovsky M."/>
            <person name="Guigo R."/>
            <person name="Alvarado L."/>
            <person name="Berlin A."/>
            <person name="Borenstein D."/>
            <person name="Chen Z."/>
            <person name="Engels R."/>
            <person name="Freedman E."/>
            <person name="Gellesch M."/>
            <person name="Goldberg J."/>
            <person name="Griggs A."/>
            <person name="Gujja S."/>
            <person name="Heiman D."/>
            <person name="Hepburn T."/>
            <person name="Howarth C."/>
            <person name="Jen D."/>
            <person name="Larson L."/>
            <person name="Lewis B."/>
            <person name="Mehta T."/>
            <person name="Park D."/>
            <person name="Pearson M."/>
            <person name="Roberts A."/>
            <person name="Saif S."/>
            <person name="Shenoy N."/>
            <person name="Sisk P."/>
            <person name="Stolte C."/>
            <person name="Sykes S."/>
            <person name="Walk T."/>
            <person name="White J."/>
            <person name="Yandava C."/>
            <person name="Burger G."/>
            <person name="Gray M.W."/>
            <person name="Holland P.W.H."/>
            <person name="King N."/>
            <person name="Lang F.B.F."/>
            <person name="Roger A.J."/>
            <person name="Ruiz-Trillo I."/>
            <person name="Lander E."/>
            <person name="Nusbaum C."/>
        </authorList>
    </citation>
    <scope>NUCLEOTIDE SEQUENCE [LARGE SCALE GENOMIC DNA]</scope>
    <source>
        <strain evidence="3">ATCC 38327</strain>
    </source>
</reference>